<evidence type="ECO:0000313" key="3">
    <source>
        <dbReference type="Proteomes" id="UP001230768"/>
    </source>
</evidence>
<feature type="transmembrane region" description="Helical" evidence="1">
    <location>
        <begin position="142"/>
        <end position="164"/>
    </location>
</feature>
<evidence type="ECO:0000313" key="2">
    <source>
        <dbReference type="EMBL" id="WLI17576.1"/>
    </source>
</evidence>
<sequence length="264" mass="30263">MMMSDTKNIVLVLAAIIFLLVFTSQVILLYAAYFKLDQIEDHFNASHLVSINRNTAGNGPFGRMNRLRLIGALTGSFYQHQMLDSYAFMEAEILPERLKKWAETPKKLMRIAVVSAGLLLLWSGFVSLRATISNPMSDLKLLYTAILIGFLALVFIVSVLRVYISFFKLEELESHLNDSYFIGRNRWVMGDGLYGRHYRLTHLSTMLREDDAFLLRSDPHCIDEIKHFPLHLRRWVVIPNLMFAYSVVGLCAYWLCGKYAGLLA</sequence>
<feature type="transmembrane region" description="Helical" evidence="1">
    <location>
        <begin position="12"/>
        <end position="33"/>
    </location>
</feature>
<keyword evidence="1" id="KW-0812">Transmembrane</keyword>
<name>A0ABY9GPE3_9PSED</name>
<feature type="transmembrane region" description="Helical" evidence="1">
    <location>
        <begin position="108"/>
        <end position="130"/>
    </location>
</feature>
<feature type="transmembrane region" description="Helical" evidence="1">
    <location>
        <begin position="235"/>
        <end position="255"/>
    </location>
</feature>
<organism evidence="2 3">
    <name type="scientific">Pseudomonas wuhanensis</name>
    <dbReference type="NCBI Taxonomy" id="2954098"/>
    <lineage>
        <taxon>Bacteria</taxon>
        <taxon>Pseudomonadati</taxon>
        <taxon>Pseudomonadota</taxon>
        <taxon>Gammaproteobacteria</taxon>
        <taxon>Pseudomonadales</taxon>
        <taxon>Pseudomonadaceae</taxon>
        <taxon>Pseudomonas</taxon>
    </lineage>
</organism>
<accession>A0ABY9GPE3</accession>
<keyword evidence="1" id="KW-0472">Membrane</keyword>
<evidence type="ECO:0000256" key="1">
    <source>
        <dbReference type="SAM" id="Phobius"/>
    </source>
</evidence>
<proteinExistence type="predicted"/>
<reference evidence="2 3" key="1">
    <citation type="submission" date="2023-02" db="EMBL/GenBank/DDBJ databases">
        <title>Evolution of Hrp T3SS in non-pathogenic Pseudomonas fluorescens.</title>
        <authorList>
            <person name="Liao K."/>
            <person name="Wei H."/>
            <person name="Gu Y."/>
        </authorList>
    </citation>
    <scope>NUCLEOTIDE SEQUENCE [LARGE SCALE GENOMIC DNA]</scope>
    <source>
        <strain evidence="2 3">FP607</strain>
    </source>
</reference>
<protein>
    <submittedName>
        <fullName evidence="2">Uncharacterized protein</fullName>
    </submittedName>
</protein>
<keyword evidence="3" id="KW-1185">Reference proteome</keyword>
<dbReference type="RefSeq" id="WP_305483401.1">
    <property type="nucleotide sequence ID" value="NZ_CP117430.1"/>
</dbReference>
<dbReference type="Proteomes" id="UP001230768">
    <property type="component" value="Chromosome"/>
</dbReference>
<dbReference type="EMBL" id="CP117430">
    <property type="protein sequence ID" value="WLI17576.1"/>
    <property type="molecule type" value="Genomic_DNA"/>
</dbReference>
<keyword evidence="1" id="KW-1133">Transmembrane helix</keyword>
<gene>
    <name evidence="2" type="ORF">PSH88_25595</name>
</gene>